<evidence type="ECO:0000313" key="1">
    <source>
        <dbReference type="EMBL" id="KAK9034181.1"/>
    </source>
</evidence>
<sequence length="71" mass="7859">MYTTALQGSHGIATTIYLNNSISSWIQGDGITSGRMIFKLGVRFKIRIKWITLDRLQVTIGAILLCSTGTR</sequence>
<keyword evidence="2" id="KW-1185">Reference proteome</keyword>
<gene>
    <name evidence="1" type="ORF">V6N11_050356</name>
</gene>
<reference evidence="1 2" key="1">
    <citation type="journal article" date="2024" name="G3 (Bethesda)">
        <title>Genome assembly of Hibiscus sabdariffa L. provides insights into metabolisms of medicinal natural products.</title>
        <authorList>
            <person name="Kim T."/>
        </authorList>
    </citation>
    <scope>NUCLEOTIDE SEQUENCE [LARGE SCALE GENOMIC DNA]</scope>
    <source>
        <strain evidence="1">TK-2024</strain>
        <tissue evidence="1">Old leaves</tissue>
    </source>
</reference>
<evidence type="ECO:0000313" key="2">
    <source>
        <dbReference type="Proteomes" id="UP001396334"/>
    </source>
</evidence>
<organism evidence="1 2">
    <name type="scientific">Hibiscus sabdariffa</name>
    <name type="common">roselle</name>
    <dbReference type="NCBI Taxonomy" id="183260"/>
    <lineage>
        <taxon>Eukaryota</taxon>
        <taxon>Viridiplantae</taxon>
        <taxon>Streptophyta</taxon>
        <taxon>Embryophyta</taxon>
        <taxon>Tracheophyta</taxon>
        <taxon>Spermatophyta</taxon>
        <taxon>Magnoliopsida</taxon>
        <taxon>eudicotyledons</taxon>
        <taxon>Gunneridae</taxon>
        <taxon>Pentapetalae</taxon>
        <taxon>rosids</taxon>
        <taxon>malvids</taxon>
        <taxon>Malvales</taxon>
        <taxon>Malvaceae</taxon>
        <taxon>Malvoideae</taxon>
        <taxon>Hibiscus</taxon>
    </lineage>
</organism>
<comment type="caution">
    <text evidence="1">The sequence shown here is derived from an EMBL/GenBank/DDBJ whole genome shotgun (WGS) entry which is preliminary data.</text>
</comment>
<protein>
    <submittedName>
        <fullName evidence="1">Uncharacterized protein</fullName>
    </submittedName>
</protein>
<proteinExistence type="predicted"/>
<dbReference type="Proteomes" id="UP001396334">
    <property type="component" value="Unassembled WGS sequence"/>
</dbReference>
<dbReference type="EMBL" id="JBBPBN010000007">
    <property type="protein sequence ID" value="KAK9034181.1"/>
    <property type="molecule type" value="Genomic_DNA"/>
</dbReference>
<accession>A0ABR2T9K7</accession>
<name>A0ABR2T9K7_9ROSI</name>